<dbReference type="InterPro" id="IPR020574">
    <property type="entry name" value="Ribosomal_uS9_CS"/>
</dbReference>
<dbReference type="HAMAP" id="MF_00532_B">
    <property type="entry name" value="Ribosomal_uS9_B"/>
    <property type="match status" value="1"/>
</dbReference>
<evidence type="ECO:0000313" key="9">
    <source>
        <dbReference type="Proteomes" id="UP000054558"/>
    </source>
</evidence>
<accession>A0A0U9HPS7</accession>
<keyword evidence="8" id="KW-0934">Plastid</keyword>
<dbReference type="InterPro" id="IPR014721">
    <property type="entry name" value="Ribsml_uS5_D2-typ_fold_subgr"/>
</dbReference>
<dbReference type="AlphaFoldDB" id="A0A0U9HPS7"/>
<dbReference type="Proteomes" id="UP000054558">
    <property type="component" value="Chromosome Pltd"/>
</dbReference>
<dbReference type="FunCoup" id="A0A0U9HPS7">
    <property type="interactions" value="26"/>
</dbReference>
<dbReference type="PANTHER" id="PTHR21569">
    <property type="entry name" value="RIBOSOMAL PROTEIN S9"/>
    <property type="match status" value="1"/>
</dbReference>
<dbReference type="STRING" id="105231.A0A0U9HPS7"/>
<reference evidence="8 9" key="1">
    <citation type="journal article" date="2014" name="Nat. Commun.">
        <title>Klebsormidium flaccidum genome reveals primary factors for plant terrestrial adaptation.</title>
        <authorList>
            <person name="Hori K."/>
            <person name="Maruyama F."/>
            <person name="Fujisawa T."/>
            <person name="Togashi T."/>
            <person name="Yamamoto N."/>
            <person name="Seo M."/>
            <person name="Sato S."/>
            <person name="Yamada T."/>
            <person name="Mori H."/>
            <person name="Tajima N."/>
            <person name="Moriyama T."/>
            <person name="Ikeuchi M."/>
            <person name="Watanabe M."/>
            <person name="Wada H."/>
            <person name="Kobayashi K."/>
            <person name="Saito M."/>
            <person name="Masuda T."/>
            <person name="Sasaki-Sekimoto Y."/>
            <person name="Mashiguchi K."/>
            <person name="Awai K."/>
            <person name="Shimojima M."/>
            <person name="Masuda S."/>
            <person name="Iwai M."/>
            <person name="Nobusawa T."/>
            <person name="Narise T."/>
            <person name="Kondo S."/>
            <person name="Saito H."/>
            <person name="Sato R."/>
            <person name="Murakawa M."/>
            <person name="Ihara Y."/>
            <person name="Oshima-Yamada Y."/>
            <person name="Ohtaka K."/>
            <person name="Satoh M."/>
            <person name="Sonobe K."/>
            <person name="Ishii M."/>
            <person name="Ohtani R."/>
            <person name="Kanamori-Sato M."/>
            <person name="Honoki R."/>
            <person name="Miyazaki D."/>
            <person name="Mochizuki H."/>
            <person name="Umetsu J."/>
            <person name="Higashi K."/>
            <person name="Shibata D."/>
            <person name="Kamiya Y."/>
            <person name="Sato N."/>
            <person name="Nakamura Y."/>
            <person name="Tabata S."/>
            <person name="Ida S."/>
            <person name="Kurokawa K."/>
            <person name="Ohta H."/>
        </authorList>
    </citation>
    <scope>NUCLEOTIDE SEQUENCE [LARGE SCALE GENOMIC DNA]</scope>
    <source>
        <strain evidence="8 9">NIES-2285</strain>
    </source>
</reference>
<keyword evidence="3 5" id="KW-0687">Ribonucleoprotein</keyword>
<dbReference type="InParanoid" id="A0A0U9HPS7"/>
<gene>
    <name evidence="5 8" type="primary">rps9</name>
    <name evidence="8" type="ORF">KFL_018131020</name>
</gene>
<protein>
    <recommendedName>
        <fullName evidence="4 5">Small ribosomal subunit protein uS9c</fullName>
    </recommendedName>
</protein>
<dbReference type="OrthoDB" id="10254627at2759"/>
<dbReference type="PANTHER" id="PTHR21569:SF1">
    <property type="entry name" value="SMALL RIBOSOMAL SUBUNIT PROTEIN US9M"/>
    <property type="match status" value="1"/>
</dbReference>
<evidence type="ECO:0000313" key="8">
    <source>
        <dbReference type="EMBL" id="GAQ93754.1"/>
    </source>
</evidence>
<evidence type="ECO:0000256" key="1">
    <source>
        <dbReference type="ARBA" id="ARBA00005251"/>
    </source>
</evidence>
<dbReference type="Pfam" id="PF00380">
    <property type="entry name" value="Ribosomal_S9"/>
    <property type="match status" value="1"/>
</dbReference>
<feature type="region of interest" description="Disordered" evidence="7">
    <location>
        <begin position="125"/>
        <end position="149"/>
    </location>
</feature>
<dbReference type="FunFam" id="3.30.230.10:FF:000001">
    <property type="entry name" value="30S ribosomal protein S9"/>
    <property type="match status" value="1"/>
</dbReference>
<dbReference type="GO" id="GO:0009507">
    <property type="term" value="C:chloroplast"/>
    <property type="evidence" value="ECO:0007669"/>
    <property type="project" value="UniProtKB-SubCell"/>
</dbReference>
<dbReference type="InterPro" id="IPR000754">
    <property type="entry name" value="Ribosomal_uS9"/>
</dbReference>
<dbReference type="InterPro" id="IPR023035">
    <property type="entry name" value="Ribosomal_uS9_bac/plastid"/>
</dbReference>
<dbReference type="GO" id="GO:0006412">
    <property type="term" value="P:translation"/>
    <property type="evidence" value="ECO:0007669"/>
    <property type="project" value="UniProtKB-UniRule"/>
</dbReference>
<keyword evidence="2 5" id="KW-0689">Ribosomal protein</keyword>
<evidence type="ECO:0000256" key="6">
    <source>
        <dbReference type="RuleBase" id="RU003815"/>
    </source>
</evidence>
<evidence type="ECO:0000256" key="2">
    <source>
        <dbReference type="ARBA" id="ARBA00022980"/>
    </source>
</evidence>
<dbReference type="GO" id="GO:0003735">
    <property type="term" value="F:structural constituent of ribosome"/>
    <property type="evidence" value="ECO:0000318"/>
    <property type="project" value="GO_Central"/>
</dbReference>
<proteinExistence type="inferred from homology"/>
<dbReference type="OMA" id="IQINQVD"/>
<dbReference type="GO" id="GO:0015935">
    <property type="term" value="C:small ribosomal subunit"/>
    <property type="evidence" value="ECO:0000318"/>
    <property type="project" value="GO_Central"/>
</dbReference>
<evidence type="ECO:0000256" key="5">
    <source>
        <dbReference type="HAMAP-Rule" id="MF_00532"/>
    </source>
</evidence>
<evidence type="ECO:0000256" key="4">
    <source>
        <dbReference type="ARBA" id="ARBA00035152"/>
    </source>
</evidence>
<dbReference type="PROSITE" id="PS00360">
    <property type="entry name" value="RIBOSOMAL_S9"/>
    <property type="match status" value="1"/>
</dbReference>
<dbReference type="GO" id="GO:0003723">
    <property type="term" value="F:RNA binding"/>
    <property type="evidence" value="ECO:0000318"/>
    <property type="project" value="GO_Central"/>
</dbReference>
<dbReference type="Gene3D" id="3.30.230.10">
    <property type="match status" value="1"/>
</dbReference>
<comment type="similarity">
    <text evidence="1 5 6">Belongs to the universal ribosomal protein uS9 family.</text>
</comment>
<dbReference type="EMBL" id="DF238762">
    <property type="protein sequence ID" value="GAQ93754.1"/>
    <property type="molecule type" value="Genomic_DNA"/>
</dbReference>
<sequence>MTLNTSANFNTSNVSTSVLKQVKLLGTGRRKCAVARVQLIKGKGRLLINGTGGRVYLQDNPAYLQAVKAPLFALAKENRHDIVARVRGGGLSAQAQAISLGVARALCKMQADNRRPLKRQGLLRRDPRVKERKKYGLKKARKSSQFSKR</sequence>
<geneLocation type="chloroplast" evidence="8"/>
<keyword evidence="8" id="KW-0150">Chloroplast</keyword>
<evidence type="ECO:0000256" key="7">
    <source>
        <dbReference type="SAM" id="MobiDB-lite"/>
    </source>
</evidence>
<feature type="compositionally biased region" description="Basic residues" evidence="7">
    <location>
        <begin position="130"/>
        <end position="149"/>
    </location>
</feature>
<dbReference type="SUPFAM" id="SSF54211">
    <property type="entry name" value="Ribosomal protein S5 domain 2-like"/>
    <property type="match status" value="1"/>
</dbReference>
<comment type="subcellular location">
    <subcellularLocation>
        <location evidence="5">Plastid</location>
        <location evidence="5">Chloroplast</location>
    </subcellularLocation>
</comment>
<organism evidence="8 9">
    <name type="scientific">Klebsormidium nitens</name>
    <name type="common">Green alga</name>
    <name type="synonym">Ulothrix nitens</name>
    <dbReference type="NCBI Taxonomy" id="105231"/>
    <lineage>
        <taxon>Eukaryota</taxon>
        <taxon>Viridiplantae</taxon>
        <taxon>Streptophyta</taxon>
        <taxon>Klebsormidiophyceae</taxon>
        <taxon>Klebsormidiales</taxon>
        <taxon>Klebsormidiaceae</taxon>
        <taxon>Klebsormidium</taxon>
    </lineage>
</organism>
<evidence type="ECO:0000256" key="3">
    <source>
        <dbReference type="ARBA" id="ARBA00023274"/>
    </source>
</evidence>
<name>A0A0U9HPS7_KLENI</name>
<keyword evidence="9" id="KW-1185">Reference proteome</keyword>
<dbReference type="NCBIfam" id="NF001099">
    <property type="entry name" value="PRK00132.1"/>
    <property type="match status" value="1"/>
</dbReference>
<dbReference type="InterPro" id="IPR020568">
    <property type="entry name" value="Ribosomal_Su5_D2-typ_SF"/>
</dbReference>